<keyword evidence="4" id="KW-1185">Reference proteome</keyword>
<dbReference type="InterPro" id="IPR036291">
    <property type="entry name" value="NAD(P)-bd_dom_sf"/>
</dbReference>
<dbReference type="Gene3D" id="3.40.50.720">
    <property type="entry name" value="NAD(P)-binding Rossmann-like Domain"/>
    <property type="match status" value="1"/>
</dbReference>
<reference evidence="4" key="1">
    <citation type="journal article" date="2013" name="Genome Biol.">
        <title>Reference genomes and transcriptomes of Nicotiana sylvestris and Nicotiana tomentosiformis.</title>
        <authorList>
            <person name="Sierro N."/>
            <person name="Battey J.N."/>
            <person name="Ouadi S."/>
            <person name="Bovet L."/>
            <person name="Goepfert S."/>
            <person name="Bakaher N."/>
            <person name="Peitsch M.C."/>
            <person name="Ivanov N.V."/>
        </authorList>
    </citation>
    <scope>NUCLEOTIDE SEQUENCE [LARGE SCALE GENOMIC DNA]</scope>
</reference>
<keyword evidence="2" id="KW-0560">Oxidoreductase</keyword>
<dbReference type="PANTHER" id="PTHR44573">
    <property type="entry name" value="NADPH-DEPENDENT ALKENAL/ONE OXIDOREDUCTASE, CHLOROPLASTIC"/>
    <property type="match status" value="1"/>
</dbReference>
<dbReference type="RefSeq" id="XP_009762215.1">
    <property type="nucleotide sequence ID" value="XM_009763913.1"/>
</dbReference>
<dbReference type="KEGG" id="nsy:104214255"/>
<dbReference type="CDD" id="cd05289">
    <property type="entry name" value="MDR_like_2"/>
    <property type="match status" value="1"/>
</dbReference>
<dbReference type="eggNOG" id="KOG1198">
    <property type="taxonomic scope" value="Eukaryota"/>
</dbReference>
<evidence type="ECO:0000313" key="5">
    <source>
        <dbReference type="RefSeq" id="XP_009762215.1"/>
    </source>
</evidence>
<comment type="similarity">
    <text evidence="1">Belongs to the zinc-containing alcohol dehydrogenase family. Quinone oxidoreductase subfamily.</text>
</comment>
<dbReference type="InterPro" id="IPR013154">
    <property type="entry name" value="ADH-like_N"/>
</dbReference>
<dbReference type="SMART" id="SM00829">
    <property type="entry name" value="PKS_ER"/>
    <property type="match status" value="1"/>
</dbReference>
<dbReference type="Gene3D" id="3.90.180.10">
    <property type="entry name" value="Medium-chain alcohol dehydrogenases, catalytic domain"/>
    <property type="match status" value="1"/>
</dbReference>
<accession>A0A1U7VK45</accession>
<dbReference type="InterPro" id="IPR011032">
    <property type="entry name" value="GroES-like_sf"/>
</dbReference>
<sequence>MKFLIGEQNHVKRQLQKVWMYEEYGPKEVLKLEDFPIPCPQHDQLLVQVKAAALNPIDFKFRQRPVVPLDFPVVPGCDMAGIVVGKGDSVSRFDIGDEVYGNIQNFTTDKIKQLGTLAEFIVVEEELVARKPKNVSFEEAASLPVAFQTAIEGFKTAGFKKGQSVFIVGGAGGVGSLVIQLAKQFYGASFVTATTSTTKVEFVKSLGADKVVDYTKTRYEDIKEKYDLVYDTIGDSKNSYVVAKEEAPIIDITWPPSNPRAMHSNLTVCGEVFEKIEPYLENGKIKATIDPASPFHFYEVIEAFSYLETGRARGKVVISPFPSTHEDEFL</sequence>
<dbReference type="STRING" id="4096.A0A1U7VK45"/>
<reference evidence="5" key="2">
    <citation type="submission" date="2025-08" db="UniProtKB">
        <authorList>
            <consortium name="RefSeq"/>
        </authorList>
    </citation>
    <scope>IDENTIFICATION</scope>
    <source>
        <tissue evidence="5">Leaf</tissue>
    </source>
</reference>
<dbReference type="SUPFAM" id="SSF50129">
    <property type="entry name" value="GroES-like"/>
    <property type="match status" value="1"/>
</dbReference>
<dbReference type="SUPFAM" id="SSF51735">
    <property type="entry name" value="NAD(P)-binding Rossmann-fold domains"/>
    <property type="match status" value="1"/>
</dbReference>
<protein>
    <submittedName>
        <fullName evidence="5">2-methylene-furan-3-one reductase-like</fullName>
    </submittedName>
</protein>
<dbReference type="InterPro" id="IPR044626">
    <property type="entry name" value="AOR-like"/>
</dbReference>
<dbReference type="Pfam" id="PF13602">
    <property type="entry name" value="ADH_zinc_N_2"/>
    <property type="match status" value="1"/>
</dbReference>
<evidence type="ECO:0000259" key="3">
    <source>
        <dbReference type="SMART" id="SM00829"/>
    </source>
</evidence>
<dbReference type="GeneID" id="104214255"/>
<dbReference type="AlphaFoldDB" id="A0A1U7VK45"/>
<organism evidence="4 5">
    <name type="scientific">Nicotiana sylvestris</name>
    <name type="common">Wood tobacco</name>
    <name type="synonym">South American tobacco</name>
    <dbReference type="NCBI Taxonomy" id="4096"/>
    <lineage>
        <taxon>Eukaryota</taxon>
        <taxon>Viridiplantae</taxon>
        <taxon>Streptophyta</taxon>
        <taxon>Embryophyta</taxon>
        <taxon>Tracheophyta</taxon>
        <taxon>Spermatophyta</taxon>
        <taxon>Magnoliopsida</taxon>
        <taxon>eudicotyledons</taxon>
        <taxon>Gunneridae</taxon>
        <taxon>Pentapetalae</taxon>
        <taxon>asterids</taxon>
        <taxon>lamiids</taxon>
        <taxon>Solanales</taxon>
        <taxon>Solanaceae</taxon>
        <taxon>Nicotianoideae</taxon>
        <taxon>Nicotianeae</taxon>
        <taxon>Nicotiana</taxon>
    </lineage>
</organism>
<dbReference type="InterPro" id="IPR020843">
    <property type="entry name" value="ER"/>
</dbReference>
<dbReference type="PANTHER" id="PTHR44573:SF4">
    <property type="entry name" value="2-METHYLENE-FURAN-3-ONE REDUCTASE-LIKE"/>
    <property type="match status" value="1"/>
</dbReference>
<dbReference type="GO" id="GO:0016628">
    <property type="term" value="F:oxidoreductase activity, acting on the CH-CH group of donors, NAD or NADP as acceptor"/>
    <property type="evidence" value="ECO:0007669"/>
    <property type="project" value="InterPro"/>
</dbReference>
<dbReference type="Proteomes" id="UP000189701">
    <property type="component" value="Unplaced"/>
</dbReference>
<gene>
    <name evidence="5" type="primary">LOC104214255</name>
</gene>
<feature type="domain" description="Enoyl reductase (ER)" evidence="3">
    <location>
        <begin position="25"/>
        <end position="318"/>
    </location>
</feature>
<evidence type="ECO:0000256" key="1">
    <source>
        <dbReference type="ARBA" id="ARBA00010371"/>
    </source>
</evidence>
<dbReference type="OrthoDB" id="9992527at2759"/>
<name>A0A1U7VK45_NICSY</name>
<dbReference type="Pfam" id="PF08240">
    <property type="entry name" value="ADH_N"/>
    <property type="match status" value="1"/>
</dbReference>
<evidence type="ECO:0000313" key="4">
    <source>
        <dbReference type="Proteomes" id="UP000189701"/>
    </source>
</evidence>
<proteinExistence type="inferred from homology"/>
<evidence type="ECO:0000256" key="2">
    <source>
        <dbReference type="ARBA" id="ARBA00023002"/>
    </source>
</evidence>